<dbReference type="KEGG" id="rue:DT065_09790"/>
<keyword evidence="3" id="KW-1185">Reference proteome</keyword>
<protein>
    <submittedName>
        <fullName evidence="2">Uncharacterized protein</fullName>
    </submittedName>
</protein>
<sequence>MKEEQRRTRKPKYARHRHGIEGKEKRLRRGEDRVGIKRDLSCAGKPKLGRDEINLLPLKFFSLLLR</sequence>
<dbReference type="EMBL" id="CP031092">
    <property type="protein sequence ID" value="AXF56279.1"/>
    <property type="molecule type" value="Genomic_DNA"/>
</dbReference>
<feature type="compositionally biased region" description="Basic residues" evidence="1">
    <location>
        <begin position="7"/>
        <end position="18"/>
    </location>
</feature>
<evidence type="ECO:0000313" key="3">
    <source>
        <dbReference type="Proteomes" id="UP000252100"/>
    </source>
</evidence>
<reference evidence="2 3" key="1">
    <citation type="journal article" date="2018" name="J. Microbiol.">
        <title>Salicibibacter kimchii gen. nov., sp. nov., a moderately halophilic and alkalitolerant bacterium in the family Bacillaceae, isolated from kimchi.</title>
        <authorList>
            <person name="Jang J.Y."/>
            <person name="Oh Y.J."/>
            <person name="Lim S.K."/>
            <person name="Park H.K."/>
            <person name="Lee C."/>
            <person name="Kim J.Y."/>
            <person name="Lee M.A."/>
            <person name="Choi H.J."/>
        </authorList>
    </citation>
    <scope>NUCLEOTIDE SEQUENCE [LARGE SCALE GENOMIC DNA]</scope>
    <source>
        <strain evidence="2 3">NKC1-1</strain>
    </source>
</reference>
<gene>
    <name evidence="2" type="ORF">DT065_09790</name>
</gene>
<evidence type="ECO:0000256" key="1">
    <source>
        <dbReference type="SAM" id="MobiDB-lite"/>
    </source>
</evidence>
<proteinExistence type="predicted"/>
<evidence type="ECO:0000313" key="2">
    <source>
        <dbReference type="EMBL" id="AXF56279.1"/>
    </source>
</evidence>
<dbReference type="Proteomes" id="UP000252100">
    <property type="component" value="Chromosome"/>
</dbReference>
<organism evidence="2 3">
    <name type="scientific">Salicibibacter kimchii</name>
    <dbReference type="NCBI Taxonomy" id="2099786"/>
    <lineage>
        <taxon>Bacteria</taxon>
        <taxon>Bacillati</taxon>
        <taxon>Bacillota</taxon>
        <taxon>Bacilli</taxon>
        <taxon>Bacillales</taxon>
        <taxon>Bacillaceae</taxon>
        <taxon>Salicibibacter</taxon>
    </lineage>
</organism>
<dbReference type="AlphaFoldDB" id="A0A345BZ98"/>
<feature type="compositionally biased region" description="Basic and acidic residues" evidence="1">
    <location>
        <begin position="19"/>
        <end position="28"/>
    </location>
</feature>
<name>A0A345BZ98_9BACI</name>
<feature type="region of interest" description="Disordered" evidence="1">
    <location>
        <begin position="1"/>
        <end position="28"/>
    </location>
</feature>
<accession>A0A345BZ98</accession>